<dbReference type="HAMAP" id="MF_02216">
    <property type="entry name" value="UbiK"/>
    <property type="match status" value="1"/>
</dbReference>
<protein>
    <recommendedName>
        <fullName evidence="1">Ubiquinone biosynthesis accessory factor UbiK</fullName>
    </recommendedName>
</protein>
<proteinExistence type="inferred from homology"/>
<dbReference type="Pfam" id="PF04380">
    <property type="entry name" value="BMFP"/>
    <property type="match status" value="1"/>
</dbReference>
<comment type="caution">
    <text evidence="2">The sequence shown here is derived from an EMBL/GenBank/DDBJ whole genome shotgun (WGS) entry which is preliminary data.</text>
</comment>
<name>A0ABQ5YCU3_9NEIS</name>
<dbReference type="Proteomes" id="UP001156706">
    <property type="component" value="Unassembled WGS sequence"/>
</dbReference>
<dbReference type="PANTHER" id="PTHR38040:SF1">
    <property type="entry name" value="UBIQUINONE BIOSYNTHESIS ACCESSORY FACTOR UBIK"/>
    <property type="match status" value="1"/>
</dbReference>
<comment type="subcellular location">
    <subcellularLocation>
        <location evidence="1">Cytoplasm</location>
    </subcellularLocation>
</comment>
<dbReference type="EMBL" id="BSOG01000001">
    <property type="protein sequence ID" value="GLR12298.1"/>
    <property type="molecule type" value="Genomic_DNA"/>
</dbReference>
<comment type="pathway">
    <text evidence="1">Cofactor biosynthesis; ubiquinone biosynthesis.</text>
</comment>
<evidence type="ECO:0000313" key="2">
    <source>
        <dbReference type="EMBL" id="GLR12298.1"/>
    </source>
</evidence>
<dbReference type="PANTHER" id="PTHR38040">
    <property type="entry name" value="UBIQUINONE BIOSYNTHESIS ACCESSORY FACTOR UBIK"/>
    <property type="match status" value="1"/>
</dbReference>
<keyword evidence="1" id="KW-0963">Cytoplasm</keyword>
<comment type="function">
    <text evidence="1">Required for efficient ubiquinone (coenzyme Q) biosynthesis. UbiK is probably an accessory factor of Ubi enzymes and facilitates ubiquinone biosynthesis by acting as an assembly factor, a targeting factor, or both.</text>
</comment>
<organism evidence="2 3">
    <name type="scientific">Chitinimonas prasina</name>
    <dbReference type="NCBI Taxonomy" id="1434937"/>
    <lineage>
        <taxon>Bacteria</taxon>
        <taxon>Pseudomonadati</taxon>
        <taxon>Pseudomonadota</taxon>
        <taxon>Betaproteobacteria</taxon>
        <taxon>Neisseriales</taxon>
        <taxon>Chitinibacteraceae</taxon>
        <taxon>Chitinimonas</taxon>
    </lineage>
</organism>
<gene>
    <name evidence="1" type="primary">ubiK</name>
    <name evidence="2" type="ORF">GCM10007907_10880</name>
</gene>
<evidence type="ECO:0000256" key="1">
    <source>
        <dbReference type="HAMAP-Rule" id="MF_02216"/>
    </source>
</evidence>
<dbReference type="InterPro" id="IPR007475">
    <property type="entry name" value="UbiK"/>
</dbReference>
<accession>A0ABQ5YCU3</accession>
<keyword evidence="1" id="KW-0831">Ubiquinone biosynthesis</keyword>
<dbReference type="RefSeq" id="WP_284195427.1">
    <property type="nucleotide sequence ID" value="NZ_BSOG01000001.1"/>
</dbReference>
<reference evidence="3" key="1">
    <citation type="journal article" date="2019" name="Int. J. Syst. Evol. Microbiol.">
        <title>The Global Catalogue of Microorganisms (GCM) 10K type strain sequencing project: providing services to taxonomists for standard genome sequencing and annotation.</title>
        <authorList>
            <consortium name="The Broad Institute Genomics Platform"/>
            <consortium name="The Broad Institute Genome Sequencing Center for Infectious Disease"/>
            <person name="Wu L."/>
            <person name="Ma J."/>
        </authorList>
    </citation>
    <scope>NUCLEOTIDE SEQUENCE [LARGE SCALE GENOMIC DNA]</scope>
    <source>
        <strain evidence="3">NBRC 110044</strain>
    </source>
</reference>
<sequence>MLAQRLFDEVSGKLSEVMAAGPAKDIEKNMRAVLTAAFAKLDLVTREEFEVQQAVLAKTRETLVALENRIAVLEARSGAVSDAVNPQDDF</sequence>
<keyword evidence="3" id="KW-1185">Reference proteome</keyword>
<evidence type="ECO:0000313" key="3">
    <source>
        <dbReference type="Proteomes" id="UP001156706"/>
    </source>
</evidence>
<comment type="similarity">
    <text evidence="1">Belongs to the UbiK family.</text>
</comment>